<reference evidence="1" key="5">
    <citation type="journal article" date="2021" name="G3 (Bethesda)">
        <title>Aegilops tauschii genome assembly Aet v5.0 features greater sequence contiguity and improved annotation.</title>
        <authorList>
            <person name="Wang L."/>
            <person name="Zhu T."/>
            <person name="Rodriguez J.C."/>
            <person name="Deal K.R."/>
            <person name="Dubcovsky J."/>
            <person name="McGuire P.E."/>
            <person name="Lux T."/>
            <person name="Spannagl M."/>
            <person name="Mayer K.F.X."/>
            <person name="Baldrich P."/>
            <person name="Meyers B.C."/>
            <person name="Huo N."/>
            <person name="Gu Y.Q."/>
            <person name="Zhou H."/>
            <person name="Devos K.M."/>
            <person name="Bennetzen J.L."/>
            <person name="Unver T."/>
            <person name="Budak H."/>
            <person name="Gulick P.J."/>
            <person name="Galiba G."/>
            <person name="Kalapos B."/>
            <person name="Nelson D.R."/>
            <person name="Li P."/>
            <person name="You F.M."/>
            <person name="Luo M.C."/>
            <person name="Dvorak J."/>
        </authorList>
    </citation>
    <scope>NUCLEOTIDE SEQUENCE [LARGE SCALE GENOMIC DNA]</scope>
    <source>
        <strain evidence="1">cv. AL8/78</strain>
    </source>
</reference>
<reference evidence="2" key="2">
    <citation type="journal article" date="2017" name="Nat. Plants">
        <title>The Aegilops tauschii genome reveals multiple impacts of transposons.</title>
        <authorList>
            <person name="Zhao G."/>
            <person name="Zou C."/>
            <person name="Li K."/>
            <person name="Wang K."/>
            <person name="Li T."/>
            <person name="Gao L."/>
            <person name="Zhang X."/>
            <person name="Wang H."/>
            <person name="Yang Z."/>
            <person name="Liu X."/>
            <person name="Jiang W."/>
            <person name="Mao L."/>
            <person name="Kong X."/>
            <person name="Jiao Y."/>
            <person name="Jia J."/>
        </authorList>
    </citation>
    <scope>NUCLEOTIDE SEQUENCE [LARGE SCALE GENOMIC DNA]</scope>
    <source>
        <strain evidence="2">cv. AL8/78</strain>
    </source>
</reference>
<dbReference type="Gramene" id="AET3Gv20282200.1">
    <property type="protein sequence ID" value="AET3Gv20282200.1"/>
    <property type="gene ID" value="AET3Gv20282200"/>
</dbReference>
<reference evidence="1" key="3">
    <citation type="journal article" date="2017" name="Nature">
        <title>Genome sequence of the progenitor of the wheat D genome Aegilops tauschii.</title>
        <authorList>
            <person name="Luo M.C."/>
            <person name="Gu Y.Q."/>
            <person name="Puiu D."/>
            <person name="Wang H."/>
            <person name="Twardziok S.O."/>
            <person name="Deal K.R."/>
            <person name="Huo N."/>
            <person name="Zhu T."/>
            <person name="Wang L."/>
            <person name="Wang Y."/>
            <person name="McGuire P.E."/>
            <person name="Liu S."/>
            <person name="Long H."/>
            <person name="Ramasamy R.K."/>
            <person name="Rodriguez J.C."/>
            <person name="Van S.L."/>
            <person name="Yuan L."/>
            <person name="Wang Z."/>
            <person name="Xia Z."/>
            <person name="Xiao L."/>
            <person name="Anderson O.D."/>
            <person name="Ouyang S."/>
            <person name="Liang Y."/>
            <person name="Zimin A.V."/>
            <person name="Pertea G."/>
            <person name="Qi P."/>
            <person name="Bennetzen J.L."/>
            <person name="Dai X."/>
            <person name="Dawson M.W."/>
            <person name="Muller H.G."/>
            <person name="Kugler K."/>
            <person name="Rivarola-Duarte L."/>
            <person name="Spannagl M."/>
            <person name="Mayer K.F.X."/>
            <person name="Lu F.H."/>
            <person name="Bevan M.W."/>
            <person name="Leroy P."/>
            <person name="Li P."/>
            <person name="You F.M."/>
            <person name="Sun Q."/>
            <person name="Liu Z."/>
            <person name="Lyons E."/>
            <person name="Wicker T."/>
            <person name="Salzberg S.L."/>
            <person name="Devos K.M."/>
            <person name="Dvorak J."/>
        </authorList>
    </citation>
    <scope>NUCLEOTIDE SEQUENCE [LARGE SCALE GENOMIC DNA]</scope>
    <source>
        <strain evidence="1">cv. AL8/78</strain>
    </source>
</reference>
<sequence length="90" mass="10218">MPVYVAHIYVRCDLFCVFNVMIIQYRPISLYSYSSGLVASTKYAAVHRVYLQIVTTCELYEQQSIKVYGSTRQQTTSRCIVCTCGSTIAI</sequence>
<reference evidence="1" key="4">
    <citation type="submission" date="2019-03" db="UniProtKB">
        <authorList>
            <consortium name="EnsemblPlants"/>
        </authorList>
    </citation>
    <scope>IDENTIFICATION</scope>
</reference>
<dbReference type="AlphaFoldDB" id="A0A453EBE7"/>
<protein>
    <submittedName>
        <fullName evidence="1">Uncharacterized protein</fullName>
    </submittedName>
</protein>
<accession>A0A453EBE7</accession>
<name>A0A453EBE7_AEGTS</name>
<proteinExistence type="predicted"/>
<dbReference type="EnsemblPlants" id="AET3Gv20282200.1">
    <property type="protein sequence ID" value="AET3Gv20282200.1"/>
    <property type="gene ID" value="AET3Gv20282200"/>
</dbReference>
<organism evidence="1 2">
    <name type="scientific">Aegilops tauschii subsp. strangulata</name>
    <name type="common">Goatgrass</name>
    <dbReference type="NCBI Taxonomy" id="200361"/>
    <lineage>
        <taxon>Eukaryota</taxon>
        <taxon>Viridiplantae</taxon>
        <taxon>Streptophyta</taxon>
        <taxon>Embryophyta</taxon>
        <taxon>Tracheophyta</taxon>
        <taxon>Spermatophyta</taxon>
        <taxon>Magnoliopsida</taxon>
        <taxon>Liliopsida</taxon>
        <taxon>Poales</taxon>
        <taxon>Poaceae</taxon>
        <taxon>BOP clade</taxon>
        <taxon>Pooideae</taxon>
        <taxon>Triticodae</taxon>
        <taxon>Triticeae</taxon>
        <taxon>Triticinae</taxon>
        <taxon>Aegilops</taxon>
    </lineage>
</organism>
<keyword evidence="2" id="KW-1185">Reference proteome</keyword>
<reference evidence="2" key="1">
    <citation type="journal article" date="2014" name="Science">
        <title>Ancient hybridizations among the ancestral genomes of bread wheat.</title>
        <authorList>
            <consortium name="International Wheat Genome Sequencing Consortium,"/>
            <person name="Marcussen T."/>
            <person name="Sandve S.R."/>
            <person name="Heier L."/>
            <person name="Spannagl M."/>
            <person name="Pfeifer M."/>
            <person name="Jakobsen K.S."/>
            <person name="Wulff B.B."/>
            <person name="Steuernagel B."/>
            <person name="Mayer K.F."/>
            <person name="Olsen O.A."/>
        </authorList>
    </citation>
    <scope>NUCLEOTIDE SEQUENCE [LARGE SCALE GENOMIC DNA]</scope>
    <source>
        <strain evidence="2">cv. AL8/78</strain>
    </source>
</reference>
<dbReference type="Proteomes" id="UP000015105">
    <property type="component" value="Chromosome 3D"/>
</dbReference>
<evidence type="ECO:0000313" key="2">
    <source>
        <dbReference type="Proteomes" id="UP000015105"/>
    </source>
</evidence>
<evidence type="ECO:0000313" key="1">
    <source>
        <dbReference type="EnsemblPlants" id="AET3Gv20282200.1"/>
    </source>
</evidence>